<name>A0A6A4HC41_9AGAR</name>
<dbReference type="CDD" id="cd00202">
    <property type="entry name" value="ZnF_GATA"/>
    <property type="match status" value="1"/>
</dbReference>
<dbReference type="SMART" id="SM00091">
    <property type="entry name" value="PAS"/>
    <property type="match status" value="1"/>
</dbReference>
<dbReference type="OrthoDB" id="2162994at2759"/>
<dbReference type="PROSITE" id="PS50114">
    <property type="entry name" value="GATA_ZN_FINGER_2"/>
    <property type="match status" value="1"/>
</dbReference>
<dbReference type="Gene3D" id="3.30.450.20">
    <property type="entry name" value="PAS domain"/>
    <property type="match status" value="1"/>
</dbReference>
<evidence type="ECO:0000256" key="2">
    <source>
        <dbReference type="ARBA" id="ARBA00022771"/>
    </source>
</evidence>
<dbReference type="SUPFAM" id="SSF55785">
    <property type="entry name" value="PYP-like sensor domain (PAS domain)"/>
    <property type="match status" value="1"/>
</dbReference>
<protein>
    <submittedName>
        <fullName evidence="8">White collar photoreceptors-like protein</fullName>
    </submittedName>
</protein>
<dbReference type="Pfam" id="PF00989">
    <property type="entry name" value="PAS"/>
    <property type="match status" value="1"/>
</dbReference>
<keyword evidence="2 4" id="KW-0863">Zinc-finger</keyword>
<dbReference type="PANTHER" id="PTHR45658">
    <property type="entry name" value="GATA TRANSCRIPTION FACTOR"/>
    <property type="match status" value="1"/>
</dbReference>
<evidence type="ECO:0000259" key="6">
    <source>
        <dbReference type="PROSITE" id="PS50112"/>
    </source>
</evidence>
<accession>A0A6A4HC41</accession>
<evidence type="ECO:0000256" key="1">
    <source>
        <dbReference type="ARBA" id="ARBA00022723"/>
    </source>
</evidence>
<dbReference type="InterPro" id="IPR013088">
    <property type="entry name" value="Znf_NHR/GATA"/>
</dbReference>
<dbReference type="PROSITE" id="PS50112">
    <property type="entry name" value="PAS"/>
    <property type="match status" value="1"/>
</dbReference>
<keyword evidence="3" id="KW-0862">Zinc</keyword>
<evidence type="ECO:0000313" key="9">
    <source>
        <dbReference type="Proteomes" id="UP000799118"/>
    </source>
</evidence>
<feature type="domain" description="PAS" evidence="6">
    <location>
        <begin position="40"/>
        <end position="95"/>
    </location>
</feature>
<dbReference type="PROSITE" id="PS00344">
    <property type="entry name" value="GATA_ZN_FINGER_1"/>
    <property type="match status" value="1"/>
</dbReference>
<dbReference type="Gene3D" id="3.30.50.10">
    <property type="entry name" value="Erythroid Transcription Factor GATA-1, subunit A"/>
    <property type="match status" value="1"/>
</dbReference>
<dbReference type="InterPro" id="IPR035965">
    <property type="entry name" value="PAS-like_dom_sf"/>
</dbReference>
<dbReference type="InterPro" id="IPR000014">
    <property type="entry name" value="PAS"/>
</dbReference>
<dbReference type="InterPro" id="IPR013767">
    <property type="entry name" value="PAS_fold"/>
</dbReference>
<gene>
    <name evidence="8" type="ORF">BT96DRAFT_885727</name>
</gene>
<evidence type="ECO:0000256" key="4">
    <source>
        <dbReference type="PROSITE-ProRule" id="PRU00094"/>
    </source>
</evidence>
<dbReference type="Proteomes" id="UP000799118">
    <property type="component" value="Unassembled WGS sequence"/>
</dbReference>
<dbReference type="InterPro" id="IPR051140">
    <property type="entry name" value="GATA_TF"/>
</dbReference>
<feature type="region of interest" description="Disordered" evidence="5">
    <location>
        <begin position="209"/>
        <end position="248"/>
    </location>
</feature>
<dbReference type="AlphaFoldDB" id="A0A6A4HC41"/>
<dbReference type="SMART" id="SM00401">
    <property type="entry name" value="ZnF_GATA"/>
    <property type="match status" value="1"/>
</dbReference>
<dbReference type="CDD" id="cd00130">
    <property type="entry name" value="PAS"/>
    <property type="match status" value="1"/>
</dbReference>
<sequence length="305" mass="33974">MSSSSPLNQKQPAGQIPAFEFTKRKRWADLLINELSDTCIFVLSSTLQILYCSPAIGDLLGWKEVDIIDHEFTELIISEDQQTFCDAFNESLGGKKEMLAYVRLICSGSATSQPFTPNKEVLFEIKGYPRFIVEDNPSSGCECFFAMAKPYLSRNVAMLNTMMDLKLENEYLQTKLKALKAKHQSSSSSLYSTSSALFSRQQADNSSPFYLGSDQVKNSPTRSTFDSSALSGTNPVDDEADEGKKKKKLKKIHSTEQYVCVTCGRTDSPEWRKGPLGPKTLCNACGLRWAKQMRKPDDASMSQAV</sequence>
<organism evidence="8 9">
    <name type="scientific">Gymnopus androsaceus JB14</name>
    <dbReference type="NCBI Taxonomy" id="1447944"/>
    <lineage>
        <taxon>Eukaryota</taxon>
        <taxon>Fungi</taxon>
        <taxon>Dikarya</taxon>
        <taxon>Basidiomycota</taxon>
        <taxon>Agaricomycotina</taxon>
        <taxon>Agaricomycetes</taxon>
        <taxon>Agaricomycetidae</taxon>
        <taxon>Agaricales</taxon>
        <taxon>Marasmiineae</taxon>
        <taxon>Omphalotaceae</taxon>
        <taxon>Gymnopus</taxon>
    </lineage>
</organism>
<dbReference type="PANTHER" id="PTHR45658:SF18">
    <property type="entry name" value="PROTEIN GAT2"/>
    <property type="match status" value="1"/>
</dbReference>
<dbReference type="EMBL" id="ML769532">
    <property type="protein sequence ID" value="KAE9395386.1"/>
    <property type="molecule type" value="Genomic_DNA"/>
</dbReference>
<dbReference type="SUPFAM" id="SSF57716">
    <property type="entry name" value="Glucocorticoid receptor-like (DNA-binding domain)"/>
    <property type="match status" value="1"/>
</dbReference>
<feature type="domain" description="GATA-type" evidence="7">
    <location>
        <begin position="254"/>
        <end position="287"/>
    </location>
</feature>
<dbReference type="GO" id="GO:0008270">
    <property type="term" value="F:zinc ion binding"/>
    <property type="evidence" value="ECO:0007669"/>
    <property type="project" value="UniProtKB-KW"/>
</dbReference>
<proteinExistence type="predicted"/>
<keyword evidence="1" id="KW-0479">Metal-binding</keyword>
<dbReference type="GO" id="GO:0006355">
    <property type="term" value="P:regulation of DNA-templated transcription"/>
    <property type="evidence" value="ECO:0007669"/>
    <property type="project" value="InterPro"/>
</dbReference>
<keyword evidence="9" id="KW-1185">Reference proteome</keyword>
<evidence type="ECO:0000313" key="8">
    <source>
        <dbReference type="EMBL" id="KAE9395386.1"/>
    </source>
</evidence>
<reference evidence="8" key="1">
    <citation type="journal article" date="2019" name="Environ. Microbiol.">
        <title>Fungal ecological strategies reflected in gene transcription - a case study of two litter decomposers.</title>
        <authorList>
            <person name="Barbi F."/>
            <person name="Kohler A."/>
            <person name="Barry K."/>
            <person name="Baskaran P."/>
            <person name="Daum C."/>
            <person name="Fauchery L."/>
            <person name="Ihrmark K."/>
            <person name="Kuo A."/>
            <person name="LaButti K."/>
            <person name="Lipzen A."/>
            <person name="Morin E."/>
            <person name="Grigoriev I.V."/>
            <person name="Henrissat B."/>
            <person name="Lindahl B."/>
            <person name="Martin F."/>
        </authorList>
    </citation>
    <scope>NUCLEOTIDE SEQUENCE</scope>
    <source>
        <strain evidence="8">JB14</strain>
    </source>
</reference>
<dbReference type="GO" id="GO:0043565">
    <property type="term" value="F:sequence-specific DNA binding"/>
    <property type="evidence" value="ECO:0007669"/>
    <property type="project" value="InterPro"/>
</dbReference>
<evidence type="ECO:0000256" key="5">
    <source>
        <dbReference type="SAM" id="MobiDB-lite"/>
    </source>
</evidence>
<dbReference type="InterPro" id="IPR000679">
    <property type="entry name" value="Znf_GATA"/>
</dbReference>
<evidence type="ECO:0000256" key="3">
    <source>
        <dbReference type="ARBA" id="ARBA00022833"/>
    </source>
</evidence>
<feature type="compositionally biased region" description="Polar residues" evidence="5">
    <location>
        <begin position="215"/>
        <end position="234"/>
    </location>
</feature>
<dbReference type="Pfam" id="PF00320">
    <property type="entry name" value="GATA"/>
    <property type="match status" value="1"/>
</dbReference>
<evidence type="ECO:0000259" key="7">
    <source>
        <dbReference type="PROSITE" id="PS50114"/>
    </source>
</evidence>